<dbReference type="InterPro" id="IPR050331">
    <property type="entry name" value="Zinc_finger"/>
</dbReference>
<evidence type="ECO:0000256" key="12">
    <source>
        <dbReference type="PROSITE-ProRule" id="PRU00042"/>
    </source>
</evidence>
<dbReference type="SMART" id="SM00355">
    <property type="entry name" value="ZnF_C2H2"/>
    <property type="match status" value="9"/>
</dbReference>
<accession>A0A084VII6</accession>
<dbReference type="FunFam" id="3.30.160.60:FF:000110">
    <property type="entry name" value="Zinc finger protein-like"/>
    <property type="match status" value="2"/>
</dbReference>
<evidence type="ECO:0000256" key="2">
    <source>
        <dbReference type="ARBA" id="ARBA00004123"/>
    </source>
</evidence>
<feature type="compositionally biased region" description="Acidic residues" evidence="14">
    <location>
        <begin position="426"/>
        <end position="446"/>
    </location>
</feature>
<dbReference type="FunFam" id="3.30.160.60:FF:000303">
    <property type="entry name" value="Zinc finger protein 41"/>
    <property type="match status" value="1"/>
</dbReference>
<dbReference type="SUPFAM" id="SSF57667">
    <property type="entry name" value="beta-beta-alpha zinc fingers"/>
    <property type="match status" value="5"/>
</dbReference>
<dbReference type="GO" id="GO:0008270">
    <property type="term" value="F:zinc ion binding"/>
    <property type="evidence" value="ECO:0007669"/>
    <property type="project" value="UniProtKB-UniRule"/>
</dbReference>
<evidence type="ECO:0000256" key="11">
    <source>
        <dbReference type="ARBA" id="ARBA00023242"/>
    </source>
</evidence>
<keyword evidence="5" id="KW-0677">Repeat</keyword>
<dbReference type="AlphaFoldDB" id="A0A084VII6"/>
<comment type="function">
    <text evidence="1">May be involved in transcriptional regulation.</text>
</comment>
<evidence type="ECO:0000256" key="1">
    <source>
        <dbReference type="ARBA" id="ARBA00003767"/>
    </source>
</evidence>
<dbReference type="SUPFAM" id="SSF57716">
    <property type="entry name" value="Glucocorticoid receptor-like (DNA-binding domain)"/>
    <property type="match status" value="1"/>
</dbReference>
<feature type="domain" description="C2H2-type" evidence="15">
    <location>
        <begin position="312"/>
        <end position="339"/>
    </location>
</feature>
<protein>
    <submittedName>
        <fullName evidence="17 18">KRAB box and zinc finger, C2H2 type domain containing protein-like protein</fullName>
    </submittedName>
</protein>
<evidence type="ECO:0000256" key="7">
    <source>
        <dbReference type="ARBA" id="ARBA00022833"/>
    </source>
</evidence>
<dbReference type="PANTHER" id="PTHR16515:SF66">
    <property type="entry name" value="C2H2-TYPE DOMAIN-CONTAINING PROTEIN"/>
    <property type="match status" value="1"/>
</dbReference>
<evidence type="ECO:0000256" key="9">
    <source>
        <dbReference type="ARBA" id="ARBA00023125"/>
    </source>
</evidence>
<evidence type="ECO:0000313" key="18">
    <source>
        <dbReference type="EnsemblMetazoa" id="ASIC005097-PA"/>
    </source>
</evidence>
<keyword evidence="6 12" id="KW-0863">Zinc-finger</keyword>
<gene>
    <name evidence="17" type="ORF">ZHAS_00005097</name>
</gene>
<keyword evidence="19" id="KW-1185">Reference proteome</keyword>
<feature type="domain" description="C2H2-type" evidence="15">
    <location>
        <begin position="166"/>
        <end position="193"/>
    </location>
</feature>
<dbReference type="Gene3D" id="3.30.160.60">
    <property type="entry name" value="Classic Zinc Finger"/>
    <property type="match status" value="8"/>
</dbReference>
<dbReference type="InterPro" id="IPR012934">
    <property type="entry name" value="Znf_AD"/>
</dbReference>
<evidence type="ECO:0000256" key="5">
    <source>
        <dbReference type="ARBA" id="ARBA00022737"/>
    </source>
</evidence>
<dbReference type="GO" id="GO:0042802">
    <property type="term" value="F:identical protein binding"/>
    <property type="evidence" value="ECO:0007669"/>
    <property type="project" value="UniProtKB-ARBA"/>
</dbReference>
<keyword evidence="10" id="KW-0804">Transcription</keyword>
<feature type="binding site" evidence="13">
    <location>
        <position position="56"/>
    </location>
    <ligand>
        <name>Zn(2+)</name>
        <dbReference type="ChEBI" id="CHEBI:29105"/>
    </ligand>
</feature>
<feature type="binding site" evidence="13">
    <location>
        <position position="18"/>
    </location>
    <ligand>
        <name>Zn(2+)</name>
        <dbReference type="ChEBI" id="CHEBI:29105"/>
    </ligand>
</feature>
<dbReference type="Pfam" id="PF00096">
    <property type="entry name" value="zf-C2H2"/>
    <property type="match status" value="3"/>
</dbReference>
<evidence type="ECO:0000256" key="4">
    <source>
        <dbReference type="ARBA" id="ARBA00022723"/>
    </source>
</evidence>
<feature type="binding site" evidence="13">
    <location>
        <position position="59"/>
    </location>
    <ligand>
        <name>Zn(2+)</name>
        <dbReference type="ChEBI" id="CHEBI:29105"/>
    </ligand>
</feature>
<sequence length="523" mass="60247">MASSEVEDLIFGEICRCCMASKPRMKPLFDTNLHEMLSAVTGLQLSKNDGLPSQLCVPCVLQVRRSHFFKVQCEQTDIALRSYVIESKFSEGEEQQFNPQPEEKVSVKEERLDVPGTAACDESGAEANGAKVKPEKIHHCTQCSKSFEMERKLKRHMRIHTSERPHACPECDMTFVEKSNLSKHMRKHTGELRNSTGKPHLCSECGKAFKYGTSLSRHRRLHANRNLFTCQICSKGYVEQQTLDMHMRTHTNERPFACPSCDKCFAQRVNLERHERTHSGIKPYGCDVCGNSFTQKSYLIIHKRIHTQEKPYECVNCAARFISRNAMMKHQRTPCSNRPYWCTYCKKSFRYKKCLRTHRRNHLLESPHACQYCESRYMSATKLVAHIKAKHPNVPCRAEDYGVDESNRMRRKNIQRRNPKARPQPEESEYEEMSVGEEEEEGEEIEIASVGMLDEEEEEESAGQLSRDEEVVHVMFNGDGEPEVLENPDEQDDQYAADSDIRHGSLLDIQIMNPGEEDSDIEQ</sequence>
<comment type="subcellular location">
    <subcellularLocation>
        <location evidence="2">Nucleus</location>
    </subcellularLocation>
</comment>
<evidence type="ECO:0000313" key="19">
    <source>
        <dbReference type="Proteomes" id="UP000030765"/>
    </source>
</evidence>
<dbReference type="VEuPathDB" id="VectorBase:ASIC005097"/>
<dbReference type="GO" id="GO:0005634">
    <property type="term" value="C:nucleus"/>
    <property type="evidence" value="ECO:0007669"/>
    <property type="project" value="UniProtKB-SubCell"/>
</dbReference>
<evidence type="ECO:0000259" key="16">
    <source>
        <dbReference type="PROSITE" id="PS51915"/>
    </source>
</evidence>
<dbReference type="InterPro" id="IPR036236">
    <property type="entry name" value="Znf_C2H2_sf"/>
</dbReference>
<dbReference type="Proteomes" id="UP000030765">
    <property type="component" value="Unassembled WGS sequence"/>
</dbReference>
<dbReference type="PROSITE" id="PS00028">
    <property type="entry name" value="ZINC_FINGER_C2H2_1"/>
    <property type="match status" value="8"/>
</dbReference>
<feature type="domain" description="C2H2-type" evidence="15">
    <location>
        <begin position="256"/>
        <end position="283"/>
    </location>
</feature>
<evidence type="ECO:0000256" key="3">
    <source>
        <dbReference type="ARBA" id="ARBA00006991"/>
    </source>
</evidence>
<evidence type="ECO:0000256" key="14">
    <source>
        <dbReference type="SAM" id="MobiDB-lite"/>
    </source>
</evidence>
<feature type="domain" description="C2H2-type" evidence="15">
    <location>
        <begin position="138"/>
        <end position="165"/>
    </location>
</feature>
<dbReference type="Gene3D" id="3.40.1800.20">
    <property type="match status" value="1"/>
</dbReference>
<keyword evidence="11" id="KW-0539">Nucleus</keyword>
<dbReference type="InterPro" id="IPR013087">
    <property type="entry name" value="Znf_C2H2_type"/>
</dbReference>
<evidence type="ECO:0000256" key="6">
    <source>
        <dbReference type="ARBA" id="ARBA00022771"/>
    </source>
</evidence>
<feature type="region of interest" description="Disordered" evidence="14">
    <location>
        <begin position="407"/>
        <end position="503"/>
    </location>
</feature>
<dbReference type="FunFam" id="3.30.160.60:FF:001498">
    <property type="entry name" value="Zinc finger protein 404"/>
    <property type="match status" value="1"/>
</dbReference>
<feature type="domain" description="C2H2-type" evidence="15">
    <location>
        <begin position="284"/>
        <end position="311"/>
    </location>
</feature>
<dbReference type="GO" id="GO:1990837">
    <property type="term" value="F:sequence-specific double-stranded DNA binding"/>
    <property type="evidence" value="ECO:0007669"/>
    <property type="project" value="UniProtKB-ARBA"/>
</dbReference>
<feature type="compositionally biased region" description="Acidic residues" evidence="14">
    <location>
        <begin position="480"/>
        <end position="495"/>
    </location>
</feature>
<dbReference type="STRING" id="74873.A0A084VII6"/>
<dbReference type="SMART" id="SM00868">
    <property type="entry name" value="zf-AD"/>
    <property type="match status" value="1"/>
</dbReference>
<dbReference type="OMA" id="MASKPRM"/>
<keyword evidence="9" id="KW-0238">DNA-binding</keyword>
<feature type="domain" description="ZAD" evidence="16">
    <location>
        <begin position="13"/>
        <end position="83"/>
    </location>
</feature>
<dbReference type="EMBL" id="KE524854">
    <property type="protein sequence ID" value="KFB37780.1"/>
    <property type="molecule type" value="Genomic_DNA"/>
</dbReference>
<organism evidence="17">
    <name type="scientific">Anopheles sinensis</name>
    <name type="common">Mosquito</name>
    <dbReference type="NCBI Taxonomy" id="74873"/>
    <lineage>
        <taxon>Eukaryota</taxon>
        <taxon>Metazoa</taxon>
        <taxon>Ecdysozoa</taxon>
        <taxon>Arthropoda</taxon>
        <taxon>Hexapoda</taxon>
        <taxon>Insecta</taxon>
        <taxon>Pterygota</taxon>
        <taxon>Neoptera</taxon>
        <taxon>Endopterygota</taxon>
        <taxon>Diptera</taxon>
        <taxon>Nematocera</taxon>
        <taxon>Culicoidea</taxon>
        <taxon>Culicidae</taxon>
        <taxon>Anophelinae</taxon>
        <taxon>Anopheles</taxon>
    </lineage>
</organism>
<proteinExistence type="inferred from homology"/>
<evidence type="ECO:0000256" key="8">
    <source>
        <dbReference type="ARBA" id="ARBA00023015"/>
    </source>
</evidence>
<dbReference type="FunFam" id="3.30.160.60:FF:000363">
    <property type="entry name" value="Zinc finger protein 239"/>
    <property type="match status" value="1"/>
</dbReference>
<feature type="binding site" evidence="13">
    <location>
        <position position="15"/>
    </location>
    <ligand>
        <name>Zn(2+)</name>
        <dbReference type="ChEBI" id="CHEBI:29105"/>
    </ligand>
</feature>
<feature type="compositionally biased region" description="Basic residues" evidence="14">
    <location>
        <begin position="409"/>
        <end position="420"/>
    </location>
</feature>
<dbReference type="FunFam" id="3.30.160.60:FF:000508">
    <property type="entry name" value="Myeloid zinc finger 1"/>
    <property type="match status" value="1"/>
</dbReference>
<evidence type="ECO:0000259" key="15">
    <source>
        <dbReference type="PROSITE" id="PS50157"/>
    </source>
</evidence>
<evidence type="ECO:0000256" key="10">
    <source>
        <dbReference type="ARBA" id="ARBA00023163"/>
    </source>
</evidence>
<feature type="domain" description="C2H2-type" evidence="15">
    <location>
        <begin position="228"/>
        <end position="255"/>
    </location>
</feature>
<dbReference type="EMBL" id="ATLV01013362">
    <property type="status" value="NOT_ANNOTATED_CDS"/>
    <property type="molecule type" value="Genomic_DNA"/>
</dbReference>
<dbReference type="PROSITE" id="PS51915">
    <property type="entry name" value="ZAD"/>
    <property type="match status" value="1"/>
</dbReference>
<keyword evidence="4 13" id="KW-0479">Metal-binding</keyword>
<feature type="domain" description="C2H2-type" evidence="15">
    <location>
        <begin position="340"/>
        <end position="367"/>
    </location>
</feature>
<keyword evidence="7 13" id="KW-0862">Zinc</keyword>
<reference evidence="17 19" key="1">
    <citation type="journal article" date="2014" name="BMC Genomics">
        <title>Genome sequence of Anopheles sinensis provides insight into genetics basis of mosquito competence for malaria parasites.</title>
        <authorList>
            <person name="Zhou D."/>
            <person name="Zhang D."/>
            <person name="Ding G."/>
            <person name="Shi L."/>
            <person name="Hou Q."/>
            <person name="Ye Y."/>
            <person name="Xu Y."/>
            <person name="Zhou H."/>
            <person name="Xiong C."/>
            <person name="Li S."/>
            <person name="Yu J."/>
            <person name="Hong S."/>
            <person name="Yu X."/>
            <person name="Zou P."/>
            <person name="Chen C."/>
            <person name="Chang X."/>
            <person name="Wang W."/>
            <person name="Lv Y."/>
            <person name="Sun Y."/>
            <person name="Ma L."/>
            <person name="Shen B."/>
            <person name="Zhu C."/>
        </authorList>
    </citation>
    <scope>NUCLEOTIDE SEQUENCE [LARGE SCALE GENOMIC DNA]</scope>
</reference>
<dbReference type="Pfam" id="PF13912">
    <property type="entry name" value="zf-C2H2_6"/>
    <property type="match status" value="4"/>
</dbReference>
<dbReference type="PROSITE" id="PS50157">
    <property type="entry name" value="ZINC_FINGER_C2H2_2"/>
    <property type="match status" value="8"/>
</dbReference>
<dbReference type="VEuPathDB" id="VectorBase:ASIS013415"/>
<dbReference type="GO" id="GO:0010468">
    <property type="term" value="P:regulation of gene expression"/>
    <property type="evidence" value="ECO:0007669"/>
    <property type="project" value="TreeGrafter"/>
</dbReference>
<dbReference type="PANTHER" id="PTHR16515">
    <property type="entry name" value="PR DOMAIN ZINC FINGER PROTEIN"/>
    <property type="match status" value="1"/>
</dbReference>
<evidence type="ECO:0000313" key="17">
    <source>
        <dbReference type="EMBL" id="KFB37780.1"/>
    </source>
</evidence>
<evidence type="ECO:0000256" key="13">
    <source>
        <dbReference type="PROSITE-ProRule" id="PRU01263"/>
    </source>
</evidence>
<dbReference type="Pfam" id="PF07776">
    <property type="entry name" value="zf-AD"/>
    <property type="match status" value="1"/>
</dbReference>
<comment type="similarity">
    <text evidence="3">Belongs to the krueppel C2H2-type zinc-finger protein family.</text>
</comment>
<feature type="domain" description="C2H2-type" evidence="15">
    <location>
        <begin position="200"/>
        <end position="227"/>
    </location>
</feature>
<name>A0A084VII6_ANOSI</name>
<dbReference type="OrthoDB" id="8117402at2759"/>
<reference evidence="18" key="2">
    <citation type="submission" date="2020-05" db="UniProtKB">
        <authorList>
            <consortium name="EnsemblMetazoa"/>
        </authorList>
    </citation>
    <scope>IDENTIFICATION</scope>
</reference>
<dbReference type="EnsemblMetazoa" id="ASIC005097-RA">
    <property type="protein sequence ID" value="ASIC005097-PA"/>
    <property type="gene ID" value="ASIC005097"/>
</dbReference>
<keyword evidence="8" id="KW-0805">Transcription regulation</keyword>